<dbReference type="InterPro" id="IPR017517">
    <property type="entry name" value="Maleyloyr_isom"/>
</dbReference>
<gene>
    <name evidence="1" type="ORF">HNR40_007879</name>
</gene>
<accession>A0A7W8AB34</accession>
<dbReference type="NCBIfam" id="TIGR03083">
    <property type="entry name" value="maleylpyruvate isomerase family mycothiol-dependent enzyme"/>
    <property type="match status" value="1"/>
</dbReference>
<dbReference type="InterPro" id="IPR034660">
    <property type="entry name" value="DinB/YfiT-like"/>
</dbReference>
<organism evidence="1 2">
    <name type="scientific">Nonomuraea endophytica</name>
    <dbReference type="NCBI Taxonomy" id="714136"/>
    <lineage>
        <taxon>Bacteria</taxon>
        <taxon>Bacillati</taxon>
        <taxon>Actinomycetota</taxon>
        <taxon>Actinomycetes</taxon>
        <taxon>Streptosporangiales</taxon>
        <taxon>Streptosporangiaceae</taxon>
        <taxon>Nonomuraea</taxon>
    </lineage>
</organism>
<reference evidence="1 2" key="1">
    <citation type="submission" date="2020-08" db="EMBL/GenBank/DDBJ databases">
        <title>Genomic Encyclopedia of Type Strains, Phase IV (KMG-IV): sequencing the most valuable type-strain genomes for metagenomic binning, comparative biology and taxonomic classification.</title>
        <authorList>
            <person name="Goeker M."/>
        </authorList>
    </citation>
    <scope>NUCLEOTIDE SEQUENCE [LARGE SCALE GENOMIC DNA]</scope>
    <source>
        <strain evidence="1 2">DSM 45385</strain>
    </source>
</reference>
<sequence length="291" mass="31017">MTDPYLFNGRSPDEHVAECPECTAAIALVERPGHAQAPPAMLRERVLSRARGRRQPATAEVAAVAVPYATQVALMDELLAELSVPQWDAPVVKHGTVRAMVEHLAANDARVAQFMGVRAREAPVHRRWREQAGALLERVAGGAHALLGVEVALAGTRPARGSLRQAMVQRAFETWTHAEDIRAAVGRPRGAPPADDHLRQIVEFGLGMLPKALKGPRRHVSATFVLTGPGGGTWTVPLAEPSERVAVLLSAEAEGFCTLLAGRAREFPYAAEGDPGLARDLVAAAATLGCD</sequence>
<keyword evidence="2" id="KW-1185">Reference proteome</keyword>
<evidence type="ECO:0000313" key="2">
    <source>
        <dbReference type="Proteomes" id="UP000568380"/>
    </source>
</evidence>
<dbReference type="AlphaFoldDB" id="A0A7W8AB34"/>
<evidence type="ECO:0000313" key="1">
    <source>
        <dbReference type="EMBL" id="MBB5082384.1"/>
    </source>
</evidence>
<dbReference type="Proteomes" id="UP000568380">
    <property type="component" value="Unassembled WGS sequence"/>
</dbReference>
<dbReference type="EMBL" id="JACHIN010000013">
    <property type="protein sequence ID" value="MBB5082384.1"/>
    <property type="molecule type" value="Genomic_DNA"/>
</dbReference>
<name>A0A7W8AB34_9ACTN</name>
<proteinExistence type="predicted"/>
<comment type="caution">
    <text evidence="1">The sequence shown here is derived from an EMBL/GenBank/DDBJ whole genome shotgun (WGS) entry which is preliminary data.</text>
</comment>
<dbReference type="SUPFAM" id="SSF109854">
    <property type="entry name" value="DinB/YfiT-like putative metalloenzymes"/>
    <property type="match status" value="1"/>
</dbReference>
<dbReference type="RefSeq" id="WP_184970559.1">
    <property type="nucleotide sequence ID" value="NZ_JACHIN010000013.1"/>
</dbReference>
<protein>
    <submittedName>
        <fullName evidence="1">Uncharacterized protein (TIGR03083 family)</fullName>
    </submittedName>
</protein>